<evidence type="ECO:0000256" key="1">
    <source>
        <dbReference type="SAM" id="MobiDB-lite"/>
    </source>
</evidence>
<protein>
    <submittedName>
        <fullName evidence="2">Uncharacterized protein</fullName>
    </submittedName>
</protein>
<evidence type="ECO:0000313" key="3">
    <source>
        <dbReference type="Proteomes" id="UP000688947"/>
    </source>
</evidence>
<organism evidence="2 3">
    <name type="scientific">Phytophthora cactorum</name>
    <dbReference type="NCBI Taxonomy" id="29920"/>
    <lineage>
        <taxon>Eukaryota</taxon>
        <taxon>Sar</taxon>
        <taxon>Stramenopiles</taxon>
        <taxon>Oomycota</taxon>
        <taxon>Peronosporomycetes</taxon>
        <taxon>Peronosporales</taxon>
        <taxon>Peronosporaceae</taxon>
        <taxon>Phytophthora</taxon>
    </lineage>
</organism>
<feature type="compositionally biased region" description="Basic and acidic residues" evidence="1">
    <location>
        <begin position="84"/>
        <end position="98"/>
    </location>
</feature>
<name>A0A8T1U6N6_9STRA</name>
<feature type="compositionally biased region" description="Basic and acidic residues" evidence="1">
    <location>
        <begin position="32"/>
        <end position="41"/>
    </location>
</feature>
<dbReference type="EMBL" id="JAENGZ010000776">
    <property type="protein sequence ID" value="KAG6954049.1"/>
    <property type="molecule type" value="Genomic_DNA"/>
</dbReference>
<gene>
    <name evidence="2" type="ORF">JG687_00012036</name>
</gene>
<proteinExistence type="predicted"/>
<evidence type="ECO:0000313" key="2">
    <source>
        <dbReference type="EMBL" id="KAG6954049.1"/>
    </source>
</evidence>
<accession>A0A8T1U6N6</accession>
<reference evidence="2" key="1">
    <citation type="submission" date="2021-01" db="EMBL/GenBank/DDBJ databases">
        <title>Phytophthora aleatoria, a newly-described species from Pinus radiata is distinct from Phytophthora cactorum isolates based on comparative genomics.</title>
        <authorList>
            <person name="Mcdougal R."/>
            <person name="Panda P."/>
            <person name="Williams N."/>
            <person name="Studholme D.J."/>
        </authorList>
    </citation>
    <scope>NUCLEOTIDE SEQUENCE</scope>
    <source>
        <strain evidence="2">NZFS 3830</strain>
    </source>
</reference>
<sequence length="108" mass="12293">MESLRSSRTAEVYHERGQLLTGCLELTKPKKNKNEAARREAASNQVVRDAMVGVRRAREEDAESKSPSSKNPKRTSTEAIVAYRESKAEDQPSRDKQRQRQLTYNNAD</sequence>
<dbReference type="AlphaFoldDB" id="A0A8T1U6N6"/>
<dbReference type="Proteomes" id="UP000688947">
    <property type="component" value="Unassembled WGS sequence"/>
</dbReference>
<comment type="caution">
    <text evidence="2">The sequence shown here is derived from an EMBL/GenBank/DDBJ whole genome shotgun (WGS) entry which is preliminary data.</text>
</comment>
<feature type="region of interest" description="Disordered" evidence="1">
    <location>
        <begin position="24"/>
        <end position="108"/>
    </location>
</feature>